<reference evidence="3 4" key="1">
    <citation type="submission" date="2019-03" db="EMBL/GenBank/DDBJ databases">
        <title>Sequencing 23 genomes of Wallemia ichthyophaga.</title>
        <authorList>
            <person name="Gostincar C."/>
        </authorList>
    </citation>
    <scope>NUCLEOTIDE SEQUENCE [LARGE SCALE GENOMIC DNA]</scope>
    <source>
        <strain evidence="3 4">EXF-5753</strain>
    </source>
</reference>
<feature type="compositionally biased region" description="Polar residues" evidence="2">
    <location>
        <begin position="240"/>
        <end position="249"/>
    </location>
</feature>
<keyword evidence="4" id="KW-1185">Reference proteome</keyword>
<proteinExistence type="inferred from homology"/>
<feature type="non-terminal residue" evidence="3">
    <location>
        <position position="249"/>
    </location>
</feature>
<evidence type="ECO:0000313" key="4">
    <source>
        <dbReference type="Proteomes" id="UP000310189"/>
    </source>
</evidence>
<dbReference type="Pfam" id="PF09810">
    <property type="entry name" value="Exo5"/>
    <property type="match status" value="1"/>
</dbReference>
<evidence type="ECO:0000313" key="3">
    <source>
        <dbReference type="EMBL" id="TIA82078.1"/>
    </source>
</evidence>
<comment type="similarity">
    <text evidence="1">Belongs to the EXO5 family.</text>
</comment>
<dbReference type="Proteomes" id="UP000310189">
    <property type="component" value="Unassembled WGS sequence"/>
</dbReference>
<accession>A0A4T0F338</accession>
<evidence type="ECO:0000256" key="1">
    <source>
        <dbReference type="ARBA" id="ARBA00009797"/>
    </source>
</evidence>
<comment type="caution">
    <text evidence="3">The sequence shown here is derived from an EMBL/GenBank/DDBJ whole genome shotgun (WGS) entry which is preliminary data.</text>
</comment>
<dbReference type="OrthoDB" id="354769at2759"/>
<organism evidence="3 4">
    <name type="scientific">Wallemia hederae</name>
    <dbReference type="NCBI Taxonomy" id="1540922"/>
    <lineage>
        <taxon>Eukaryota</taxon>
        <taxon>Fungi</taxon>
        <taxon>Dikarya</taxon>
        <taxon>Basidiomycota</taxon>
        <taxon>Wallemiomycotina</taxon>
        <taxon>Wallemiomycetes</taxon>
        <taxon>Wallemiales</taxon>
        <taxon>Wallemiaceae</taxon>
        <taxon>Wallemia</taxon>
    </lineage>
</organism>
<name>A0A4T0F338_9BASI</name>
<dbReference type="EMBL" id="SPNW01000274">
    <property type="protein sequence ID" value="TIA82078.1"/>
    <property type="molecule type" value="Genomic_DNA"/>
</dbReference>
<sequence length="249" mass="28451">MSSDDEFDNNWLDSAEVDAVALAVERGEMSKTRRIEIEMEGVYGHDTTKKRDRSSSVELIEKPSTNNPYRTPYQRFRQHAGFLAATDIADVQWCSYQKLYKELAGGGWIRVSEQKQSIIGDSGAEVKMDKDKALAKQRIMDKGSAHHDKLEREMYQLGDMEMVTVDFHTKLDYYALWLHNCIIQLTTLEMEGKCREFGVRGLINGQIVQGDIDELRLDRETGMVRVVDDKTRADGKMPNYRNSSKGSPN</sequence>
<gene>
    <name evidence="3" type="ORF">E3P99_04145</name>
</gene>
<dbReference type="GO" id="GO:0005634">
    <property type="term" value="C:nucleus"/>
    <property type="evidence" value="ECO:0007669"/>
    <property type="project" value="TreeGrafter"/>
</dbReference>
<protein>
    <submittedName>
        <fullName evidence="3">Uncharacterized protein</fullName>
    </submittedName>
</protein>
<dbReference type="PANTHER" id="PTHR14464">
    <property type="entry name" value="EXONUCLEASE V"/>
    <property type="match status" value="1"/>
</dbReference>
<dbReference type="AlphaFoldDB" id="A0A4T0F338"/>
<feature type="region of interest" description="Disordered" evidence="2">
    <location>
        <begin position="229"/>
        <end position="249"/>
    </location>
</feature>
<dbReference type="GO" id="GO:0005739">
    <property type="term" value="C:mitochondrion"/>
    <property type="evidence" value="ECO:0007669"/>
    <property type="project" value="TreeGrafter"/>
</dbReference>
<dbReference type="GO" id="GO:0045145">
    <property type="term" value="F:single-stranded DNA 5'-3' DNA exonuclease activity"/>
    <property type="evidence" value="ECO:0007669"/>
    <property type="project" value="InterPro"/>
</dbReference>
<dbReference type="PANTHER" id="PTHR14464:SF4">
    <property type="entry name" value="EXONUCLEASE V"/>
    <property type="match status" value="1"/>
</dbReference>
<evidence type="ECO:0000256" key="2">
    <source>
        <dbReference type="SAM" id="MobiDB-lite"/>
    </source>
</evidence>
<dbReference type="InterPro" id="IPR019190">
    <property type="entry name" value="EXOV"/>
</dbReference>
<dbReference type="GO" id="GO:0036297">
    <property type="term" value="P:interstrand cross-link repair"/>
    <property type="evidence" value="ECO:0007669"/>
    <property type="project" value="TreeGrafter"/>
</dbReference>